<dbReference type="PANTHER" id="PTHR42713">
    <property type="entry name" value="HISTIDINE KINASE-RELATED"/>
    <property type="match status" value="1"/>
</dbReference>
<dbReference type="Pfam" id="PF12833">
    <property type="entry name" value="HTH_18"/>
    <property type="match status" value="1"/>
</dbReference>
<evidence type="ECO:0000259" key="11">
    <source>
        <dbReference type="PROSITE" id="PS50110"/>
    </source>
</evidence>
<evidence type="ECO:0000313" key="13">
    <source>
        <dbReference type="Proteomes" id="UP000050949"/>
    </source>
</evidence>
<dbReference type="PANTHER" id="PTHR42713:SF3">
    <property type="entry name" value="TRANSCRIPTIONAL REGULATORY PROTEIN HPTR"/>
    <property type="match status" value="1"/>
</dbReference>
<evidence type="ECO:0000256" key="2">
    <source>
        <dbReference type="ARBA" id="ARBA00022490"/>
    </source>
</evidence>
<dbReference type="PROSITE" id="PS50110">
    <property type="entry name" value="RESPONSE_REGULATORY"/>
    <property type="match status" value="1"/>
</dbReference>
<dbReference type="InterPro" id="IPR001789">
    <property type="entry name" value="Sig_transdc_resp-reg_receiver"/>
</dbReference>
<evidence type="ECO:0000259" key="10">
    <source>
        <dbReference type="PROSITE" id="PS01124"/>
    </source>
</evidence>
<protein>
    <submittedName>
        <fullName evidence="12">Response regulator</fullName>
    </submittedName>
</protein>
<evidence type="ECO:0000313" key="12">
    <source>
        <dbReference type="EMBL" id="KRM29967.1"/>
    </source>
</evidence>
<dbReference type="eggNOG" id="COG4753">
    <property type="taxonomic scope" value="Bacteria"/>
</dbReference>
<keyword evidence="5" id="KW-0805">Transcription regulation</keyword>
<keyword evidence="6" id="KW-0238">DNA-binding</keyword>
<sequence length="477" mass="53355">MIATILVDDEFMILRGLQKLIDWEDLGFQITGTFQDPAGALSFVRHEQPQLLITDMNMPTIAGPDFISQVRQVQPNIAIIVLSGYGDFAYVRAGLQNGALDYLRKPVDPDELTAALAKAKKQLTKQAERAQDTLLARQQQVQHLLTVATGHQDSATVAALELTEDTLAEQVRVVAVLRPERAVLADFLAQSPPVVGYFWSGQDAIILLRGDSAHVRYWTSMLPRVVGSQQRPILISQPTTFLSQVHALYVTMQQAVEQAYFYELAAGLVVLPTESLPQEPSLDEVAEQLRGMAPAEMHRALLALNARIRRDPVAVPYVRQLALVFLMAVNPDDDERVHQINTAPTLASLHDLLLEALDAAAAVTDTRYSDSVQTMRSLVKQYYARPLQLTDIAERLHLNPVYLGQLFKKETGQTFSQYLADWRITQAKVLLRQGQLDIGLIAETVGYQNNGYFYKVFKKQVGVSPRTFREQNRLVRV</sequence>
<name>A0A0R1XIC5_9LACO</name>
<dbReference type="GO" id="GO:0000160">
    <property type="term" value="P:phosphorelay signal transduction system"/>
    <property type="evidence" value="ECO:0007669"/>
    <property type="project" value="UniProtKB-KW"/>
</dbReference>
<accession>A0A0R1XIC5</accession>
<keyword evidence="7" id="KW-0804">Transcription</keyword>
<feature type="coiled-coil region" evidence="9">
    <location>
        <begin position="113"/>
        <end position="140"/>
    </location>
</feature>
<feature type="domain" description="HTH araC/xylS-type" evidence="10">
    <location>
        <begin position="373"/>
        <end position="471"/>
    </location>
</feature>
<dbReference type="SUPFAM" id="SSF46689">
    <property type="entry name" value="Homeodomain-like"/>
    <property type="match status" value="2"/>
</dbReference>
<dbReference type="SMART" id="SM00342">
    <property type="entry name" value="HTH_ARAC"/>
    <property type="match status" value="1"/>
</dbReference>
<gene>
    <name evidence="12" type="ORF">FC91_GL000159</name>
</gene>
<dbReference type="SUPFAM" id="SSF52172">
    <property type="entry name" value="CheY-like"/>
    <property type="match status" value="1"/>
</dbReference>
<evidence type="ECO:0000256" key="5">
    <source>
        <dbReference type="ARBA" id="ARBA00023015"/>
    </source>
</evidence>
<dbReference type="OrthoDB" id="342399at2"/>
<evidence type="ECO:0000256" key="8">
    <source>
        <dbReference type="PROSITE-ProRule" id="PRU00169"/>
    </source>
</evidence>
<dbReference type="InterPro" id="IPR018060">
    <property type="entry name" value="HTH_AraC"/>
</dbReference>
<dbReference type="GO" id="GO:0043565">
    <property type="term" value="F:sequence-specific DNA binding"/>
    <property type="evidence" value="ECO:0007669"/>
    <property type="project" value="InterPro"/>
</dbReference>
<evidence type="ECO:0000256" key="4">
    <source>
        <dbReference type="ARBA" id="ARBA00023012"/>
    </source>
</evidence>
<dbReference type="SMART" id="SM00448">
    <property type="entry name" value="REC"/>
    <property type="match status" value="1"/>
</dbReference>
<comment type="caution">
    <text evidence="12">The sequence shown here is derived from an EMBL/GenBank/DDBJ whole genome shotgun (WGS) entry which is preliminary data.</text>
</comment>
<dbReference type="RefSeq" id="WP_027827993.1">
    <property type="nucleotide sequence ID" value="NZ_AUEH01000010.1"/>
</dbReference>
<evidence type="ECO:0000256" key="1">
    <source>
        <dbReference type="ARBA" id="ARBA00004496"/>
    </source>
</evidence>
<dbReference type="Proteomes" id="UP000050949">
    <property type="component" value="Unassembled WGS sequence"/>
</dbReference>
<dbReference type="GO" id="GO:0003700">
    <property type="term" value="F:DNA-binding transcription factor activity"/>
    <property type="evidence" value="ECO:0007669"/>
    <property type="project" value="InterPro"/>
</dbReference>
<feature type="domain" description="Response regulatory" evidence="11">
    <location>
        <begin position="3"/>
        <end position="120"/>
    </location>
</feature>
<dbReference type="InterPro" id="IPR011006">
    <property type="entry name" value="CheY-like_superfamily"/>
</dbReference>
<dbReference type="EMBL" id="AZFW01000008">
    <property type="protein sequence ID" value="KRM29967.1"/>
    <property type="molecule type" value="Genomic_DNA"/>
</dbReference>
<keyword evidence="3 8" id="KW-0597">Phosphoprotein</keyword>
<evidence type="ECO:0000256" key="6">
    <source>
        <dbReference type="ARBA" id="ARBA00023125"/>
    </source>
</evidence>
<dbReference type="eggNOG" id="COG2207">
    <property type="taxonomic scope" value="Bacteria"/>
</dbReference>
<proteinExistence type="predicted"/>
<comment type="subcellular location">
    <subcellularLocation>
        <location evidence="1">Cytoplasm</location>
    </subcellularLocation>
</comment>
<dbReference type="AlphaFoldDB" id="A0A0R1XIC5"/>
<keyword evidence="4" id="KW-0902">Two-component regulatory system</keyword>
<dbReference type="Gene3D" id="3.40.50.2300">
    <property type="match status" value="1"/>
</dbReference>
<evidence type="ECO:0000256" key="3">
    <source>
        <dbReference type="ARBA" id="ARBA00022553"/>
    </source>
</evidence>
<dbReference type="InterPro" id="IPR009057">
    <property type="entry name" value="Homeodomain-like_sf"/>
</dbReference>
<keyword evidence="2" id="KW-0963">Cytoplasm</keyword>
<dbReference type="PROSITE" id="PS01124">
    <property type="entry name" value="HTH_ARAC_FAMILY_2"/>
    <property type="match status" value="1"/>
</dbReference>
<evidence type="ECO:0000256" key="9">
    <source>
        <dbReference type="SAM" id="Coils"/>
    </source>
</evidence>
<reference evidence="12 13" key="1">
    <citation type="journal article" date="2015" name="Genome Announc.">
        <title>Expanding the biotechnology potential of lactobacilli through comparative genomics of 213 strains and associated genera.</title>
        <authorList>
            <person name="Sun Z."/>
            <person name="Harris H.M."/>
            <person name="McCann A."/>
            <person name="Guo C."/>
            <person name="Argimon S."/>
            <person name="Zhang W."/>
            <person name="Yang X."/>
            <person name="Jeffery I.B."/>
            <person name="Cooney J.C."/>
            <person name="Kagawa T.F."/>
            <person name="Liu W."/>
            <person name="Song Y."/>
            <person name="Salvetti E."/>
            <person name="Wrobel A."/>
            <person name="Rasinkangas P."/>
            <person name="Parkhill J."/>
            <person name="Rea M.C."/>
            <person name="O'Sullivan O."/>
            <person name="Ritari J."/>
            <person name="Douillard F.P."/>
            <person name="Paul Ross R."/>
            <person name="Yang R."/>
            <person name="Briner A.E."/>
            <person name="Felis G.E."/>
            <person name="de Vos W.M."/>
            <person name="Barrangou R."/>
            <person name="Klaenhammer T.R."/>
            <person name="Caufield P.W."/>
            <person name="Cui Y."/>
            <person name="Zhang H."/>
            <person name="O'Toole P.W."/>
        </authorList>
    </citation>
    <scope>NUCLEOTIDE SEQUENCE [LARGE SCALE GENOMIC DNA]</scope>
    <source>
        <strain evidence="12 13">DSM 16991</strain>
    </source>
</reference>
<evidence type="ECO:0000256" key="7">
    <source>
        <dbReference type="ARBA" id="ARBA00023163"/>
    </source>
</evidence>
<dbReference type="Gene3D" id="1.10.10.60">
    <property type="entry name" value="Homeodomain-like"/>
    <property type="match status" value="2"/>
</dbReference>
<organism evidence="12 13">
    <name type="scientific">Schleiferilactobacillus harbinensis DSM 16991</name>
    <dbReference type="NCBI Taxonomy" id="1122147"/>
    <lineage>
        <taxon>Bacteria</taxon>
        <taxon>Bacillati</taxon>
        <taxon>Bacillota</taxon>
        <taxon>Bacilli</taxon>
        <taxon>Lactobacillales</taxon>
        <taxon>Lactobacillaceae</taxon>
        <taxon>Schleiferilactobacillus</taxon>
    </lineage>
</organism>
<dbReference type="PATRIC" id="fig|1122147.4.peg.161"/>
<feature type="modified residue" description="4-aspartylphosphate" evidence="8">
    <location>
        <position position="55"/>
    </location>
</feature>
<keyword evidence="9" id="KW-0175">Coiled coil</keyword>
<dbReference type="GO" id="GO:0005737">
    <property type="term" value="C:cytoplasm"/>
    <property type="evidence" value="ECO:0007669"/>
    <property type="project" value="UniProtKB-SubCell"/>
</dbReference>
<dbReference type="CDD" id="cd17536">
    <property type="entry name" value="REC_YesN-like"/>
    <property type="match status" value="1"/>
</dbReference>
<dbReference type="InterPro" id="IPR051552">
    <property type="entry name" value="HptR"/>
</dbReference>
<dbReference type="Pfam" id="PF00072">
    <property type="entry name" value="Response_reg"/>
    <property type="match status" value="1"/>
</dbReference>